<dbReference type="PANTHER" id="PTHR35046">
    <property type="entry name" value="ZINC KNUCKLE (CCHC-TYPE) FAMILY PROTEIN"/>
    <property type="match status" value="1"/>
</dbReference>
<dbReference type="InterPro" id="IPR056924">
    <property type="entry name" value="SH3_Tf2-1"/>
</dbReference>
<evidence type="ECO:0000313" key="4">
    <source>
        <dbReference type="Proteomes" id="UP001632038"/>
    </source>
</evidence>
<sequence length="188" mass="21921">MLWLLQEKHYIRHWLAHAEFAYNQSRNRTTGKSPFQVVYGRNPHAPIDLVPIPVVTQFSGDAEEQAARIRDLHEQIRKRIVRQNDDYKRRADKHRKKRVFQVGDLVWIHLCKERFPVGRFGKLQPRADGPFRILERINDNAYKVDLPGKYNVSATFNVSDLSPYISEEASDEDSWSSLSQQGESFPSS</sequence>
<name>A0ABD3E6B8_9LAMI</name>
<accession>A0ABD3E6B8</accession>
<dbReference type="EMBL" id="JAVIJP010000007">
    <property type="protein sequence ID" value="KAL3648619.1"/>
    <property type="molecule type" value="Genomic_DNA"/>
</dbReference>
<keyword evidence="4" id="KW-1185">Reference proteome</keyword>
<feature type="region of interest" description="Disordered" evidence="1">
    <location>
        <begin position="168"/>
        <end position="188"/>
    </location>
</feature>
<dbReference type="PANTHER" id="PTHR35046:SF26">
    <property type="entry name" value="RNA-DIRECTED DNA POLYMERASE"/>
    <property type="match status" value="1"/>
</dbReference>
<gene>
    <name evidence="3" type="ORF">CASFOL_005022</name>
</gene>
<evidence type="ECO:0000259" key="2">
    <source>
        <dbReference type="Pfam" id="PF24626"/>
    </source>
</evidence>
<dbReference type="Proteomes" id="UP001632038">
    <property type="component" value="Unassembled WGS sequence"/>
</dbReference>
<protein>
    <recommendedName>
        <fullName evidence="2">Tf2-1-like SH3-like domain-containing protein</fullName>
    </recommendedName>
</protein>
<proteinExistence type="predicted"/>
<dbReference type="InterPro" id="IPR036397">
    <property type="entry name" value="RNaseH_sf"/>
</dbReference>
<evidence type="ECO:0000256" key="1">
    <source>
        <dbReference type="SAM" id="MobiDB-lite"/>
    </source>
</evidence>
<comment type="caution">
    <text evidence="3">The sequence shown here is derived from an EMBL/GenBank/DDBJ whole genome shotgun (WGS) entry which is preliminary data.</text>
</comment>
<dbReference type="Gene3D" id="3.30.420.10">
    <property type="entry name" value="Ribonuclease H-like superfamily/Ribonuclease H"/>
    <property type="match status" value="1"/>
</dbReference>
<dbReference type="Pfam" id="PF24626">
    <property type="entry name" value="SH3_Tf2-1"/>
    <property type="match status" value="1"/>
</dbReference>
<feature type="domain" description="Tf2-1-like SH3-like" evidence="2">
    <location>
        <begin position="103"/>
        <end position="164"/>
    </location>
</feature>
<organism evidence="3 4">
    <name type="scientific">Castilleja foliolosa</name>
    <dbReference type="NCBI Taxonomy" id="1961234"/>
    <lineage>
        <taxon>Eukaryota</taxon>
        <taxon>Viridiplantae</taxon>
        <taxon>Streptophyta</taxon>
        <taxon>Embryophyta</taxon>
        <taxon>Tracheophyta</taxon>
        <taxon>Spermatophyta</taxon>
        <taxon>Magnoliopsida</taxon>
        <taxon>eudicotyledons</taxon>
        <taxon>Gunneridae</taxon>
        <taxon>Pentapetalae</taxon>
        <taxon>asterids</taxon>
        <taxon>lamiids</taxon>
        <taxon>Lamiales</taxon>
        <taxon>Orobanchaceae</taxon>
        <taxon>Pedicularideae</taxon>
        <taxon>Castillejinae</taxon>
        <taxon>Castilleja</taxon>
    </lineage>
</organism>
<dbReference type="AlphaFoldDB" id="A0ABD3E6B8"/>
<reference evidence="4" key="1">
    <citation type="journal article" date="2024" name="IScience">
        <title>Strigolactones Initiate the Formation of Haustorium-like Structures in Castilleja.</title>
        <authorList>
            <person name="Buerger M."/>
            <person name="Peterson D."/>
            <person name="Chory J."/>
        </authorList>
    </citation>
    <scope>NUCLEOTIDE SEQUENCE [LARGE SCALE GENOMIC DNA]</scope>
</reference>
<evidence type="ECO:0000313" key="3">
    <source>
        <dbReference type="EMBL" id="KAL3648619.1"/>
    </source>
</evidence>